<feature type="transmembrane region" description="Helical" evidence="12">
    <location>
        <begin position="200"/>
        <end position="226"/>
    </location>
</feature>
<comment type="subcellular location">
    <subcellularLocation>
        <location evidence="1 12">Cell membrane</location>
        <topology evidence="1 12">Multi-pass membrane protein</topology>
    </subcellularLocation>
</comment>
<gene>
    <name evidence="15" type="primary">LOC129339855</name>
</gene>
<feature type="domain" description="G-protein coupled receptors family 1 profile" evidence="13">
    <location>
        <begin position="41"/>
        <end position="291"/>
    </location>
</feature>
<dbReference type="Pfam" id="PF13853">
    <property type="entry name" value="7tm_4"/>
    <property type="match status" value="1"/>
</dbReference>
<dbReference type="InterPro" id="IPR000276">
    <property type="entry name" value="GPCR_Rhodpsn"/>
</dbReference>
<dbReference type="PANTHER" id="PTHR26454:SF30">
    <property type="entry name" value="OLFACTORY RECEPTOR 6X1"/>
    <property type="match status" value="1"/>
</dbReference>
<reference evidence="15" key="1">
    <citation type="submission" date="2025-08" db="UniProtKB">
        <authorList>
            <consortium name="RefSeq"/>
        </authorList>
    </citation>
    <scope>IDENTIFICATION</scope>
    <source>
        <tissue evidence="15">Blood</tissue>
    </source>
</reference>
<dbReference type="PRINTS" id="PR00237">
    <property type="entry name" value="GPCRRHODOPSN"/>
</dbReference>
<feature type="transmembrane region" description="Helical" evidence="12">
    <location>
        <begin position="274"/>
        <end position="293"/>
    </location>
</feature>
<evidence type="ECO:0000256" key="12">
    <source>
        <dbReference type="RuleBase" id="RU363047"/>
    </source>
</evidence>
<dbReference type="CDD" id="cd15912">
    <property type="entry name" value="7tmA_OR6C-like"/>
    <property type="match status" value="1"/>
</dbReference>
<evidence type="ECO:0000256" key="6">
    <source>
        <dbReference type="ARBA" id="ARBA00022989"/>
    </source>
</evidence>
<feature type="transmembrane region" description="Helical" evidence="12">
    <location>
        <begin position="25"/>
        <end position="47"/>
    </location>
</feature>
<comment type="similarity">
    <text evidence="11">Belongs to the G-protein coupled receptor 1 family.</text>
</comment>
<keyword evidence="3 12" id="KW-0716">Sensory transduction</keyword>
<dbReference type="PROSITE" id="PS50262">
    <property type="entry name" value="G_PROTEIN_RECEP_F1_2"/>
    <property type="match status" value="1"/>
</dbReference>
<evidence type="ECO:0000313" key="14">
    <source>
        <dbReference type="Proteomes" id="UP001190640"/>
    </source>
</evidence>
<dbReference type="SUPFAM" id="SSF81321">
    <property type="entry name" value="Family A G protein-coupled receptor-like"/>
    <property type="match status" value="1"/>
</dbReference>
<dbReference type="RefSeq" id="XP_054850405.1">
    <property type="nucleotide sequence ID" value="XM_054994430.1"/>
</dbReference>
<dbReference type="InterPro" id="IPR017452">
    <property type="entry name" value="GPCR_Rhodpsn_7TM"/>
</dbReference>
<feature type="transmembrane region" description="Helical" evidence="12">
    <location>
        <begin position="140"/>
        <end position="161"/>
    </location>
</feature>
<sequence length="322" mass="36143">MALNNCSRVEEFVLLGFSHTGGMNIVLFTIILVFYVLTIAGNGLIIVTVRADHQLQKPMYFFLSNLSCLGMGHTTATVPKMLVNLLSEKSTVCFYCCMVQMFSFFFFGVTEFFILTVISFDRYLAICNPLRYSTIMTSNLCLLLAVASWAGGFFSIIYQVIMVATLPFCDSDTVNHFYCDVGPLLKIAGGETQLIEILNFLVAVAVILTSLLLTVISYVFIISTILRIPSTSGQKKAFSTCTSHLTVVSIYYGAVLFIYLRPSITHSSFSLNKAVSLLNTVVIPMLNPFIYTIRNMEVKEALRKIFRRKTQTSRKTLHQREM</sequence>
<accession>A0AA97K2T6</accession>
<name>A0AA97K2T6_EUBMA</name>
<dbReference type="GO" id="GO:0005886">
    <property type="term" value="C:plasma membrane"/>
    <property type="evidence" value="ECO:0007669"/>
    <property type="project" value="UniProtKB-SubCell"/>
</dbReference>
<keyword evidence="6 12" id="KW-1133">Transmembrane helix</keyword>
<dbReference type="AlphaFoldDB" id="A0AA97K2T6"/>
<keyword evidence="10 11" id="KW-0807">Transducer</keyword>
<evidence type="ECO:0000259" key="13">
    <source>
        <dbReference type="PROSITE" id="PS50262"/>
    </source>
</evidence>
<dbReference type="Gene3D" id="1.20.1070.10">
    <property type="entry name" value="Rhodopsin 7-helix transmembrane proteins"/>
    <property type="match status" value="1"/>
</dbReference>
<evidence type="ECO:0000256" key="4">
    <source>
        <dbReference type="ARBA" id="ARBA00022692"/>
    </source>
</evidence>
<keyword evidence="14" id="KW-1185">Reference proteome</keyword>
<keyword evidence="8 12" id="KW-0472">Membrane</keyword>
<dbReference type="InterPro" id="IPR047132">
    <property type="entry name" value="Olfact_rcpt_6C-like"/>
</dbReference>
<dbReference type="GO" id="GO:0004930">
    <property type="term" value="F:G protein-coupled receptor activity"/>
    <property type="evidence" value="ECO:0007669"/>
    <property type="project" value="UniProtKB-KW"/>
</dbReference>
<keyword evidence="2 12" id="KW-1003">Cell membrane</keyword>
<evidence type="ECO:0000256" key="2">
    <source>
        <dbReference type="ARBA" id="ARBA00022475"/>
    </source>
</evidence>
<dbReference type="Proteomes" id="UP001190640">
    <property type="component" value="Chromosome 12"/>
</dbReference>
<dbReference type="InterPro" id="IPR000725">
    <property type="entry name" value="Olfact_rcpt"/>
</dbReference>
<evidence type="ECO:0000256" key="3">
    <source>
        <dbReference type="ARBA" id="ARBA00022606"/>
    </source>
</evidence>
<dbReference type="GeneID" id="129339855"/>
<evidence type="ECO:0000256" key="11">
    <source>
        <dbReference type="RuleBase" id="RU000688"/>
    </source>
</evidence>
<evidence type="ECO:0000256" key="8">
    <source>
        <dbReference type="ARBA" id="ARBA00023136"/>
    </source>
</evidence>
<proteinExistence type="inferred from homology"/>
<dbReference type="GO" id="GO:0004984">
    <property type="term" value="F:olfactory receptor activity"/>
    <property type="evidence" value="ECO:0007669"/>
    <property type="project" value="InterPro"/>
</dbReference>
<keyword evidence="9 11" id="KW-0675">Receptor</keyword>
<evidence type="ECO:0000256" key="7">
    <source>
        <dbReference type="ARBA" id="ARBA00023040"/>
    </source>
</evidence>
<keyword evidence="5 12" id="KW-0552">Olfaction</keyword>
<dbReference type="KEGG" id="emc:129339855"/>
<dbReference type="FunFam" id="1.20.1070.10:FF:000001">
    <property type="entry name" value="Olfactory receptor"/>
    <property type="match status" value="1"/>
</dbReference>
<feature type="transmembrane region" description="Helical" evidence="12">
    <location>
        <begin position="238"/>
        <end position="259"/>
    </location>
</feature>
<dbReference type="PRINTS" id="PR00245">
    <property type="entry name" value="OLFACTORYR"/>
</dbReference>
<evidence type="ECO:0000256" key="9">
    <source>
        <dbReference type="ARBA" id="ARBA00023170"/>
    </source>
</evidence>
<dbReference type="PANTHER" id="PTHR26454">
    <property type="entry name" value="OLFACTORY RECEPTOR"/>
    <property type="match status" value="1"/>
</dbReference>
<feature type="transmembrane region" description="Helical" evidence="12">
    <location>
        <begin position="59"/>
        <end position="78"/>
    </location>
</feature>
<dbReference type="PROSITE" id="PS00237">
    <property type="entry name" value="G_PROTEIN_RECEP_F1_1"/>
    <property type="match status" value="1"/>
</dbReference>
<keyword evidence="4 11" id="KW-0812">Transmembrane</keyword>
<evidence type="ECO:0000256" key="1">
    <source>
        <dbReference type="ARBA" id="ARBA00004651"/>
    </source>
</evidence>
<organism evidence="14 15">
    <name type="scientific">Eublepharis macularius</name>
    <name type="common">Leopard gecko</name>
    <name type="synonym">Cyrtodactylus macularius</name>
    <dbReference type="NCBI Taxonomy" id="481883"/>
    <lineage>
        <taxon>Eukaryota</taxon>
        <taxon>Metazoa</taxon>
        <taxon>Chordata</taxon>
        <taxon>Craniata</taxon>
        <taxon>Vertebrata</taxon>
        <taxon>Euteleostomi</taxon>
        <taxon>Lepidosauria</taxon>
        <taxon>Squamata</taxon>
        <taxon>Bifurcata</taxon>
        <taxon>Gekkota</taxon>
        <taxon>Eublepharidae</taxon>
        <taxon>Eublepharinae</taxon>
        <taxon>Eublepharis</taxon>
    </lineage>
</organism>
<evidence type="ECO:0000256" key="5">
    <source>
        <dbReference type="ARBA" id="ARBA00022725"/>
    </source>
</evidence>
<evidence type="ECO:0000256" key="10">
    <source>
        <dbReference type="ARBA" id="ARBA00023224"/>
    </source>
</evidence>
<evidence type="ECO:0000313" key="15">
    <source>
        <dbReference type="RefSeq" id="XP_054850405.1"/>
    </source>
</evidence>
<protein>
    <recommendedName>
        <fullName evidence="12">Olfactory receptor</fullName>
    </recommendedName>
</protein>
<keyword evidence="7 11" id="KW-0297">G-protein coupled receptor</keyword>
<feature type="transmembrane region" description="Helical" evidence="12">
    <location>
        <begin position="98"/>
        <end position="120"/>
    </location>
</feature>